<organism evidence="2 3">
    <name type="scientific">Anaerobacillus alkalidiazotrophicus</name>
    <dbReference type="NCBI Taxonomy" id="472963"/>
    <lineage>
        <taxon>Bacteria</taxon>
        <taxon>Bacillati</taxon>
        <taxon>Bacillota</taxon>
        <taxon>Bacilli</taxon>
        <taxon>Bacillales</taxon>
        <taxon>Bacillaceae</taxon>
        <taxon>Anaerobacillus</taxon>
    </lineage>
</organism>
<comment type="caution">
    <text evidence="2">The sequence shown here is derived from an EMBL/GenBank/DDBJ whole genome shotgun (WGS) entry which is preliminary data.</text>
</comment>
<dbReference type="SUPFAM" id="SSF53850">
    <property type="entry name" value="Periplasmic binding protein-like II"/>
    <property type="match status" value="1"/>
</dbReference>
<evidence type="ECO:0000313" key="3">
    <source>
        <dbReference type="Proteomes" id="UP000180057"/>
    </source>
</evidence>
<dbReference type="RefSeq" id="WP_071389618.1">
    <property type="nucleotide sequence ID" value="NZ_MLQS01000015.1"/>
</dbReference>
<reference evidence="2 3" key="1">
    <citation type="submission" date="2016-10" db="EMBL/GenBank/DDBJ databases">
        <title>Draft genome sequences of four alkaliphilic bacteria belonging to the Anaerobacillus genus.</title>
        <authorList>
            <person name="Bassil N.M."/>
            <person name="Lloyd J.R."/>
        </authorList>
    </citation>
    <scope>NUCLEOTIDE SEQUENCE [LARGE SCALE GENOMIC DNA]</scope>
    <source>
        <strain evidence="2 3">DSM 22531</strain>
    </source>
</reference>
<keyword evidence="1" id="KW-0732">Signal</keyword>
<dbReference type="GO" id="GO:0030288">
    <property type="term" value="C:outer membrane-bounded periplasmic space"/>
    <property type="evidence" value="ECO:0007669"/>
    <property type="project" value="TreeGrafter"/>
</dbReference>
<dbReference type="Proteomes" id="UP000180057">
    <property type="component" value="Unassembled WGS sequence"/>
</dbReference>
<dbReference type="GO" id="GO:0030976">
    <property type="term" value="F:thiamine pyrophosphate binding"/>
    <property type="evidence" value="ECO:0007669"/>
    <property type="project" value="TreeGrafter"/>
</dbReference>
<dbReference type="Gene3D" id="3.40.190.10">
    <property type="entry name" value="Periplasmic binding protein-like II"/>
    <property type="match status" value="2"/>
</dbReference>
<evidence type="ECO:0000313" key="2">
    <source>
        <dbReference type="EMBL" id="OIJ20178.1"/>
    </source>
</evidence>
<proteinExistence type="predicted"/>
<dbReference type="OrthoDB" id="179400at2"/>
<dbReference type="GO" id="GO:0015888">
    <property type="term" value="P:thiamine transport"/>
    <property type="evidence" value="ECO:0007669"/>
    <property type="project" value="TreeGrafter"/>
</dbReference>
<dbReference type="GO" id="GO:0030975">
    <property type="term" value="F:thiamine binding"/>
    <property type="evidence" value="ECO:0007669"/>
    <property type="project" value="TreeGrafter"/>
</dbReference>
<dbReference type="AlphaFoldDB" id="A0A1S2M5Y9"/>
<sequence>MKKLLMILMMIPTFLILISCGQKEKGTLTVYVGLYEDHAIRAIEAFEKETGIKVSHVRMSNGEILAKIRAEKDAPKASVWFGGPSDTFVQAKMEGLLQPYFSANEHFIPEIYKDEEGYWTGIYVGSIALVSNRAWLQEVGLHAPNSWQDLLKPQYKGMVSMADPRSSGTAYTVLATLVQLMGEEEAFRYLEQLDQNVRTYTTSGSVPGRSVGMGESGVAIMFAHDALKFFKEGFRDLIITFPKEGTGYEIGAVGMVNGAPNEEEAKIFIDWSLTKQAQELGKQMGNYQLLTNETAISPEEAFYLTEINTIVYDQQWAGESRSRLIERWYELVN</sequence>
<name>A0A1S2M5Y9_9BACI</name>
<gene>
    <name evidence="2" type="ORF">BKP45_10140</name>
</gene>
<dbReference type="Pfam" id="PF13343">
    <property type="entry name" value="SBP_bac_6"/>
    <property type="match status" value="1"/>
</dbReference>
<dbReference type="PIRSF" id="PIRSF002825">
    <property type="entry name" value="CfbpA"/>
    <property type="match status" value="1"/>
</dbReference>
<keyword evidence="3" id="KW-1185">Reference proteome</keyword>
<dbReference type="STRING" id="472963.BKP45_10140"/>
<dbReference type="EMBL" id="MLQS01000015">
    <property type="protein sequence ID" value="OIJ20178.1"/>
    <property type="molecule type" value="Genomic_DNA"/>
</dbReference>
<protein>
    <submittedName>
        <fullName evidence="2">Iron ABC transporter substrate-binding protein</fullName>
    </submittedName>
</protein>
<accession>A0A1S2M5Y9</accession>
<dbReference type="InterPro" id="IPR026045">
    <property type="entry name" value="Ferric-bd"/>
</dbReference>
<dbReference type="PANTHER" id="PTHR30006">
    <property type="entry name" value="THIAMINE-BINDING PERIPLASMIC PROTEIN-RELATED"/>
    <property type="match status" value="1"/>
</dbReference>
<evidence type="ECO:0000256" key="1">
    <source>
        <dbReference type="ARBA" id="ARBA00022729"/>
    </source>
</evidence>
<dbReference type="PANTHER" id="PTHR30006:SF2">
    <property type="entry name" value="ABC TRANSPORTER SUBSTRATE-BINDING PROTEIN"/>
    <property type="match status" value="1"/>
</dbReference>
<dbReference type="CDD" id="cd13544">
    <property type="entry name" value="PBP2_Fbp_like_1"/>
    <property type="match status" value="1"/>
</dbReference>
<dbReference type="PROSITE" id="PS51257">
    <property type="entry name" value="PROKAR_LIPOPROTEIN"/>
    <property type="match status" value="1"/>
</dbReference>